<evidence type="ECO:0000256" key="2">
    <source>
        <dbReference type="ARBA" id="ARBA00022801"/>
    </source>
</evidence>
<accession>A0A7Y0HDV5</accession>
<feature type="short sequence motif" description="GXSXG" evidence="6">
    <location>
        <begin position="70"/>
        <end position="74"/>
    </location>
</feature>
<dbReference type="CDD" id="cd07205">
    <property type="entry name" value="Pat_PNPLA6_PNPLA7_NTE1_like"/>
    <property type="match status" value="1"/>
</dbReference>
<dbReference type="InterPro" id="IPR010827">
    <property type="entry name" value="BamA/TamA_POTRA"/>
</dbReference>
<evidence type="ECO:0000313" key="11">
    <source>
        <dbReference type="Proteomes" id="UP000570493"/>
    </source>
</evidence>
<dbReference type="Gene3D" id="3.10.20.310">
    <property type="entry name" value="membrane protein fhac"/>
    <property type="match status" value="1"/>
</dbReference>
<comment type="subcellular location">
    <subcellularLocation>
        <location evidence="1">Membrane</location>
    </subcellularLocation>
</comment>
<name>A0A7Y0HDV5_9GAMM</name>
<proteinExistence type="predicted"/>
<keyword evidence="4 6" id="KW-0443">Lipid metabolism</keyword>
<feature type="short sequence motif" description="GXGXXG" evidence="6">
    <location>
        <begin position="43"/>
        <end position="48"/>
    </location>
</feature>
<sequence>MKLRLTCLLLLAACFNLEANEQTQQFPCSHVSERPCVALVLGGGGARGGAHIGVLKAIEQQGIKIDVIVGTSIGSFVGGLYASGLSATEIEQLFSQADWNTGYKDDLNRSELPNRRKQHIDNFPIQLDLGFDGKQLKLPRGIIQGQGMKKLLDEMLGIYPIFGSFDDLTIPFRAIAADAQSGEQVILSQGDLSKAIQSSMSIPGLLRPIELNNQLLVDGGIANNLPISVAKELGADIVIAVDIGSATLNKDELNSSLSIIMQLTGFLVTKNVNQQKKLLTSNDIYIKPTLNDVEILDFEKVTSTISQGYQSAVTALTDSTVSKQLANTAEPVKRKSVTLFQQPVNSIKITNNSRLNDDYIADRFGVKPGKKTNLNAIQQGIDRLYGQGTLVRVNTVIEQQEDKLDIDLEVEEKEWGPGYLDFKLSFEDTFETFSEYQIGAAYRYTNLSPYGAQWYTKAIIGTEKELSTELYWPINTSGFYWQVGGSFQREIFSYYINNIILGELTDSHTDFSAGIGWDKYDKLNILFGPMYSEGTLKLPGVFDNQTDKNRLDYRQYGAVFELNYDSFDHASFPRSGNRLDAKIEYLNFDILDKSNFSTNLGIEYNTVYSIGYHSLRGLFRYQSILDTDPTALIGLSSLGGFLNLSGNPLDTISGQHVRFMSVIYTYELVSNNFGAINLPLYLGTSLEAGNAWQTKSDIDYSDLIYSSSVFLGWDSPVGPAYLAYGQSTTGDESFYLFLGIPF</sequence>
<reference evidence="10" key="1">
    <citation type="submission" date="2020-04" db="EMBL/GenBank/DDBJ databases">
        <title>Genome Sequencing for Pseudoaltermonas arctica.</title>
        <authorList>
            <person name="Elkins N.S."/>
        </authorList>
    </citation>
    <scope>NUCLEOTIDE SEQUENCE [LARGE SCALE GENOMIC DNA]</scope>
    <source>
        <strain evidence="10">NEC-BIFX-2020_0012</strain>
    </source>
</reference>
<keyword evidence="5" id="KW-0472">Membrane</keyword>
<dbReference type="EMBL" id="JABBMT010000017">
    <property type="protein sequence ID" value="NMM41499.1"/>
    <property type="molecule type" value="Genomic_DNA"/>
</dbReference>
<evidence type="ECO:0008006" key="12">
    <source>
        <dbReference type="Google" id="ProtNLM"/>
    </source>
</evidence>
<evidence type="ECO:0000259" key="9">
    <source>
        <dbReference type="PROSITE" id="PS51779"/>
    </source>
</evidence>
<evidence type="ECO:0000259" key="8">
    <source>
        <dbReference type="PROSITE" id="PS51635"/>
    </source>
</evidence>
<dbReference type="Gene3D" id="2.40.160.50">
    <property type="entry name" value="membrane protein fhac: a member of the omp85/tpsb transporter family"/>
    <property type="match status" value="1"/>
</dbReference>
<protein>
    <recommendedName>
        <fullName evidence="12">Patatin</fullName>
    </recommendedName>
</protein>
<gene>
    <name evidence="10" type="ORF">HHO47_11890</name>
</gene>
<feature type="signal peptide" evidence="7">
    <location>
        <begin position="1"/>
        <end position="19"/>
    </location>
</feature>
<dbReference type="SUPFAM" id="SSF52151">
    <property type="entry name" value="FabD/lysophospholipase-like"/>
    <property type="match status" value="1"/>
</dbReference>
<dbReference type="PANTHER" id="PTHR14226:SF29">
    <property type="entry name" value="NEUROPATHY TARGET ESTERASE SWS"/>
    <property type="match status" value="1"/>
</dbReference>
<dbReference type="AlphaFoldDB" id="A0A7Y0HDV5"/>
<feature type="active site" description="Nucleophile" evidence="6">
    <location>
        <position position="72"/>
    </location>
</feature>
<dbReference type="Proteomes" id="UP000570493">
    <property type="component" value="Unassembled WGS sequence"/>
</dbReference>
<dbReference type="InterPro" id="IPR050301">
    <property type="entry name" value="NTE"/>
</dbReference>
<dbReference type="GO" id="GO:0019867">
    <property type="term" value="C:outer membrane"/>
    <property type="evidence" value="ECO:0007669"/>
    <property type="project" value="InterPro"/>
</dbReference>
<dbReference type="PROSITE" id="PS51635">
    <property type="entry name" value="PNPLA"/>
    <property type="match status" value="1"/>
</dbReference>
<dbReference type="Pfam" id="PF07244">
    <property type="entry name" value="POTRA"/>
    <property type="match status" value="1"/>
</dbReference>
<dbReference type="InterPro" id="IPR002641">
    <property type="entry name" value="PNPLA_dom"/>
</dbReference>
<evidence type="ECO:0000256" key="7">
    <source>
        <dbReference type="SAM" id="SignalP"/>
    </source>
</evidence>
<dbReference type="GO" id="GO:0016042">
    <property type="term" value="P:lipid catabolic process"/>
    <property type="evidence" value="ECO:0007669"/>
    <property type="project" value="UniProtKB-UniRule"/>
</dbReference>
<dbReference type="PANTHER" id="PTHR14226">
    <property type="entry name" value="NEUROPATHY TARGET ESTERASE/SWISS CHEESE D.MELANOGASTER"/>
    <property type="match status" value="1"/>
</dbReference>
<feature type="active site" description="Proton acceptor" evidence="6">
    <location>
        <position position="218"/>
    </location>
</feature>
<dbReference type="Gene3D" id="3.40.1090.10">
    <property type="entry name" value="Cytosolic phospholipase A2 catalytic domain"/>
    <property type="match status" value="2"/>
</dbReference>
<comment type="caution">
    <text evidence="10">The sequence shown here is derived from an EMBL/GenBank/DDBJ whole genome shotgun (WGS) entry which is preliminary data.</text>
</comment>
<feature type="domain" description="POTRA" evidence="9">
    <location>
        <begin position="342"/>
        <end position="415"/>
    </location>
</feature>
<dbReference type="InterPro" id="IPR016035">
    <property type="entry name" value="Acyl_Trfase/lysoPLipase"/>
</dbReference>
<keyword evidence="3 6" id="KW-0442">Lipid degradation</keyword>
<dbReference type="GO" id="GO:0016787">
    <property type="term" value="F:hydrolase activity"/>
    <property type="evidence" value="ECO:0007669"/>
    <property type="project" value="UniProtKB-UniRule"/>
</dbReference>
<evidence type="ECO:0000256" key="1">
    <source>
        <dbReference type="ARBA" id="ARBA00004370"/>
    </source>
</evidence>
<organism evidence="10 11">
    <name type="scientific">Pseudoalteromonas arctica</name>
    <dbReference type="NCBI Taxonomy" id="394751"/>
    <lineage>
        <taxon>Bacteria</taxon>
        <taxon>Pseudomonadati</taxon>
        <taxon>Pseudomonadota</taxon>
        <taxon>Gammaproteobacteria</taxon>
        <taxon>Alteromonadales</taxon>
        <taxon>Pseudoalteromonadaceae</taxon>
        <taxon>Pseudoalteromonas</taxon>
    </lineage>
</organism>
<feature type="short sequence motif" description="DGA/G" evidence="6">
    <location>
        <begin position="218"/>
        <end position="220"/>
    </location>
</feature>
<evidence type="ECO:0000256" key="4">
    <source>
        <dbReference type="ARBA" id="ARBA00023098"/>
    </source>
</evidence>
<keyword evidence="2 6" id="KW-0378">Hydrolase</keyword>
<evidence type="ECO:0000256" key="5">
    <source>
        <dbReference type="ARBA" id="ARBA00023136"/>
    </source>
</evidence>
<keyword evidence="11" id="KW-1185">Reference proteome</keyword>
<dbReference type="PROSITE" id="PS51779">
    <property type="entry name" value="POTRA"/>
    <property type="match status" value="1"/>
</dbReference>
<evidence type="ECO:0000313" key="10">
    <source>
        <dbReference type="EMBL" id="NMM41499.1"/>
    </source>
</evidence>
<evidence type="ECO:0000256" key="6">
    <source>
        <dbReference type="PROSITE-ProRule" id="PRU01161"/>
    </source>
</evidence>
<evidence type="ECO:0000256" key="3">
    <source>
        <dbReference type="ARBA" id="ARBA00022963"/>
    </source>
</evidence>
<dbReference type="RefSeq" id="WP_169020482.1">
    <property type="nucleotide sequence ID" value="NZ_JABBMT010000017.1"/>
</dbReference>
<dbReference type="InterPro" id="IPR034746">
    <property type="entry name" value="POTRA"/>
</dbReference>
<feature type="domain" description="PNPLA" evidence="8">
    <location>
        <begin position="39"/>
        <end position="231"/>
    </location>
</feature>
<dbReference type="Pfam" id="PF01734">
    <property type="entry name" value="Patatin"/>
    <property type="match status" value="1"/>
</dbReference>
<keyword evidence="7" id="KW-0732">Signal</keyword>
<feature type="chain" id="PRO_5031072907" description="Patatin" evidence="7">
    <location>
        <begin position="20"/>
        <end position="742"/>
    </location>
</feature>